<dbReference type="GO" id="GO:0006352">
    <property type="term" value="P:DNA-templated transcription initiation"/>
    <property type="evidence" value="ECO:0007669"/>
    <property type="project" value="InterPro"/>
</dbReference>
<dbReference type="NCBIfam" id="TIGR02937">
    <property type="entry name" value="sigma70-ECF"/>
    <property type="match status" value="1"/>
</dbReference>
<feature type="domain" description="RNA polymerase sigma factor 70 region 4 type 2" evidence="6">
    <location>
        <begin position="136"/>
        <end position="188"/>
    </location>
</feature>
<feature type="domain" description="RNA polymerase sigma-70 region 2" evidence="5">
    <location>
        <begin position="43"/>
        <end position="108"/>
    </location>
</feature>
<accession>A0A2N0VIK0</accession>
<dbReference type="EMBL" id="PISP01000001">
    <property type="protein sequence ID" value="PKD43994.1"/>
    <property type="molecule type" value="Genomic_DNA"/>
</dbReference>
<dbReference type="Gene3D" id="1.10.1740.10">
    <property type="match status" value="1"/>
</dbReference>
<comment type="similarity">
    <text evidence="1">Belongs to the sigma-70 factor family. ECF subfamily.</text>
</comment>
<dbReference type="InterPro" id="IPR013249">
    <property type="entry name" value="RNA_pol_sigma70_r4_t2"/>
</dbReference>
<evidence type="ECO:0000259" key="5">
    <source>
        <dbReference type="Pfam" id="PF04542"/>
    </source>
</evidence>
<dbReference type="InterPro" id="IPR014327">
    <property type="entry name" value="RNA_pol_sigma70_bacteroid"/>
</dbReference>
<dbReference type="Pfam" id="PF08281">
    <property type="entry name" value="Sigma70_r4_2"/>
    <property type="match status" value="1"/>
</dbReference>
<name>A0A2N0VIK0_9BACT</name>
<dbReference type="GO" id="GO:0003677">
    <property type="term" value="F:DNA binding"/>
    <property type="evidence" value="ECO:0007669"/>
    <property type="project" value="InterPro"/>
</dbReference>
<dbReference type="Gene3D" id="1.10.10.10">
    <property type="entry name" value="Winged helix-like DNA-binding domain superfamily/Winged helix DNA-binding domain"/>
    <property type="match status" value="1"/>
</dbReference>
<evidence type="ECO:0000256" key="4">
    <source>
        <dbReference type="ARBA" id="ARBA00023163"/>
    </source>
</evidence>
<keyword evidence="2" id="KW-0805">Transcription regulation</keyword>
<comment type="caution">
    <text evidence="7">The sequence shown here is derived from an EMBL/GenBank/DDBJ whole genome shotgun (WGS) entry which is preliminary data.</text>
</comment>
<dbReference type="AlphaFoldDB" id="A0A2N0VIK0"/>
<gene>
    <name evidence="7" type="ORF">CWD77_00515</name>
</gene>
<evidence type="ECO:0000313" key="7">
    <source>
        <dbReference type="EMBL" id="PKD43994.1"/>
    </source>
</evidence>
<dbReference type="GO" id="GO:0016987">
    <property type="term" value="F:sigma factor activity"/>
    <property type="evidence" value="ECO:0007669"/>
    <property type="project" value="UniProtKB-KW"/>
</dbReference>
<sequence length="209" mass="24493">MAILPGIDLILLILALSKESDMDDIELSIAIRNGDRAAFETFFNRHYDSLYRFLVSRNMNHDEARDLVQRAFIMIWEKRGSIDETKSLRSYLFTIAYSRMLNHIEYQSKFKEQEVPEEHSTAKSTEESLDHKELLRIVRKIISSMPEKRGMVFELCFMKEFTYKEAADAMDVSPKTIENHMALAFKDLRHGITEIYGKDLLKTFNLLKK</sequence>
<dbReference type="PANTHER" id="PTHR43133">
    <property type="entry name" value="RNA POLYMERASE ECF-TYPE SIGMA FACTO"/>
    <property type="match status" value="1"/>
</dbReference>
<evidence type="ECO:0000256" key="2">
    <source>
        <dbReference type="ARBA" id="ARBA00023015"/>
    </source>
</evidence>
<dbReference type="RefSeq" id="WP_101071237.1">
    <property type="nucleotide sequence ID" value="NZ_PISP01000001.1"/>
</dbReference>
<keyword evidence="3" id="KW-0731">Sigma factor</keyword>
<dbReference type="InterPro" id="IPR013325">
    <property type="entry name" value="RNA_pol_sigma_r2"/>
</dbReference>
<evidence type="ECO:0000259" key="6">
    <source>
        <dbReference type="Pfam" id="PF08281"/>
    </source>
</evidence>
<dbReference type="Pfam" id="PF04542">
    <property type="entry name" value="Sigma70_r2"/>
    <property type="match status" value="1"/>
</dbReference>
<proteinExistence type="inferred from homology"/>
<dbReference type="InterPro" id="IPR039425">
    <property type="entry name" value="RNA_pol_sigma-70-like"/>
</dbReference>
<dbReference type="NCBIfam" id="TIGR02985">
    <property type="entry name" value="Sig70_bacteroi1"/>
    <property type="match status" value="1"/>
</dbReference>
<dbReference type="SUPFAM" id="SSF88659">
    <property type="entry name" value="Sigma3 and sigma4 domains of RNA polymerase sigma factors"/>
    <property type="match status" value="1"/>
</dbReference>
<dbReference type="SUPFAM" id="SSF88946">
    <property type="entry name" value="Sigma2 domain of RNA polymerase sigma factors"/>
    <property type="match status" value="1"/>
</dbReference>
<reference evidence="7 8" key="1">
    <citation type="submission" date="2017-11" db="EMBL/GenBank/DDBJ databases">
        <title>Rhodohalobacter 15182 sp. nov., isolated from a salt lake.</title>
        <authorList>
            <person name="Han S."/>
        </authorList>
    </citation>
    <scope>NUCLEOTIDE SEQUENCE [LARGE SCALE GENOMIC DNA]</scope>
    <source>
        <strain evidence="7 8">15182</strain>
    </source>
</reference>
<dbReference type="PANTHER" id="PTHR43133:SF46">
    <property type="entry name" value="RNA POLYMERASE SIGMA-70 FACTOR ECF SUBFAMILY"/>
    <property type="match status" value="1"/>
</dbReference>
<keyword evidence="8" id="KW-1185">Reference proteome</keyword>
<dbReference type="Proteomes" id="UP000233398">
    <property type="component" value="Unassembled WGS sequence"/>
</dbReference>
<evidence type="ECO:0000313" key="8">
    <source>
        <dbReference type="Proteomes" id="UP000233398"/>
    </source>
</evidence>
<dbReference type="OrthoDB" id="1524077at2"/>
<dbReference type="InterPro" id="IPR013324">
    <property type="entry name" value="RNA_pol_sigma_r3/r4-like"/>
</dbReference>
<dbReference type="InterPro" id="IPR007627">
    <property type="entry name" value="RNA_pol_sigma70_r2"/>
</dbReference>
<protein>
    <submittedName>
        <fullName evidence="7">RNA polymerase sigma-70 factor</fullName>
    </submittedName>
</protein>
<dbReference type="InterPro" id="IPR014284">
    <property type="entry name" value="RNA_pol_sigma-70_dom"/>
</dbReference>
<organism evidence="7 8">
    <name type="scientific">Rhodohalobacter barkolensis</name>
    <dbReference type="NCBI Taxonomy" id="2053187"/>
    <lineage>
        <taxon>Bacteria</taxon>
        <taxon>Pseudomonadati</taxon>
        <taxon>Balneolota</taxon>
        <taxon>Balneolia</taxon>
        <taxon>Balneolales</taxon>
        <taxon>Balneolaceae</taxon>
        <taxon>Rhodohalobacter</taxon>
    </lineage>
</organism>
<evidence type="ECO:0000256" key="3">
    <source>
        <dbReference type="ARBA" id="ARBA00023082"/>
    </source>
</evidence>
<evidence type="ECO:0000256" key="1">
    <source>
        <dbReference type="ARBA" id="ARBA00010641"/>
    </source>
</evidence>
<dbReference type="InterPro" id="IPR036388">
    <property type="entry name" value="WH-like_DNA-bd_sf"/>
</dbReference>
<keyword evidence="4" id="KW-0804">Transcription</keyword>